<dbReference type="RefSeq" id="XP_056485004.1">
    <property type="nucleotide sequence ID" value="XM_056634384.1"/>
</dbReference>
<gene>
    <name evidence="1" type="ORF">N7509_009747</name>
</gene>
<comment type="caution">
    <text evidence="1">The sequence shown here is derived from an EMBL/GenBank/DDBJ whole genome shotgun (WGS) entry which is preliminary data.</text>
</comment>
<dbReference type="PANTHER" id="PTHR40616">
    <property type="entry name" value="LINALOOL DEHYDRATASE_ISOMERASE DOMAIN-CONTAINING PROTEIN"/>
    <property type="match status" value="1"/>
</dbReference>
<dbReference type="AlphaFoldDB" id="A0A9W9VQ20"/>
<keyword evidence="2" id="KW-1185">Reference proteome</keyword>
<protein>
    <submittedName>
        <fullName evidence="1">Uncharacterized protein</fullName>
    </submittedName>
</protein>
<dbReference type="Proteomes" id="UP001147747">
    <property type="component" value="Unassembled WGS sequence"/>
</dbReference>
<dbReference type="OrthoDB" id="2580323at2759"/>
<dbReference type="GeneID" id="81373364"/>
<name>A0A9W9VQ20_9EURO</name>
<accession>A0A9W9VQ20</accession>
<reference evidence="1" key="1">
    <citation type="submission" date="2022-12" db="EMBL/GenBank/DDBJ databases">
        <authorList>
            <person name="Petersen C."/>
        </authorList>
    </citation>
    <scope>NUCLEOTIDE SEQUENCE</scope>
    <source>
        <strain evidence="1">IBT 29677</strain>
    </source>
</reference>
<evidence type="ECO:0000313" key="1">
    <source>
        <dbReference type="EMBL" id="KAJ5387206.1"/>
    </source>
</evidence>
<dbReference type="EMBL" id="JAPZBU010000009">
    <property type="protein sequence ID" value="KAJ5387206.1"/>
    <property type="molecule type" value="Genomic_DNA"/>
</dbReference>
<evidence type="ECO:0000313" key="2">
    <source>
        <dbReference type="Proteomes" id="UP001147747"/>
    </source>
</evidence>
<organism evidence="1 2">
    <name type="scientific">Penicillium cosmopolitanum</name>
    <dbReference type="NCBI Taxonomy" id="1131564"/>
    <lineage>
        <taxon>Eukaryota</taxon>
        <taxon>Fungi</taxon>
        <taxon>Dikarya</taxon>
        <taxon>Ascomycota</taxon>
        <taxon>Pezizomycotina</taxon>
        <taxon>Eurotiomycetes</taxon>
        <taxon>Eurotiomycetidae</taxon>
        <taxon>Eurotiales</taxon>
        <taxon>Aspergillaceae</taxon>
        <taxon>Penicillium</taxon>
    </lineage>
</organism>
<dbReference type="PANTHER" id="PTHR40616:SF1">
    <property type="entry name" value="LINALOOL DEHYDRATASE_ISOMERASE DOMAIN-CONTAINING PROTEIN"/>
    <property type="match status" value="1"/>
</dbReference>
<proteinExistence type="predicted"/>
<reference evidence="1" key="2">
    <citation type="journal article" date="2023" name="IMA Fungus">
        <title>Comparative genomic study of the Penicillium genus elucidates a diverse pangenome and 15 lateral gene transfer events.</title>
        <authorList>
            <person name="Petersen C."/>
            <person name="Sorensen T."/>
            <person name="Nielsen M.R."/>
            <person name="Sondergaard T.E."/>
            <person name="Sorensen J.L."/>
            <person name="Fitzpatrick D.A."/>
            <person name="Frisvad J.C."/>
            <person name="Nielsen K.L."/>
        </authorList>
    </citation>
    <scope>NUCLEOTIDE SEQUENCE</scope>
    <source>
        <strain evidence="1">IBT 29677</strain>
    </source>
</reference>
<sequence length="206" mass="22720">MTSYAPFTAAVIWDAVGREHAPFPRQVSGMEHQEDFLLYPLFALAMSGMLKYLSPKSKSSLIKFPGDHFYTAKAYSPPFDTYPRNITTCMSKDLTISAKSIAEFVVGGPAKNIIEFSPALIQWEIDDQQVGCVTVPTGGFGVNHGANVTRLEGFPGLDLKVKTNALSNCSIIYNMVQEVNELSFFNVTYTIPESFDEAPFISLQVV</sequence>